<name>A0A426XG63_ENSVE</name>
<evidence type="ECO:0000313" key="3">
    <source>
        <dbReference type="Proteomes" id="UP000287651"/>
    </source>
</evidence>
<feature type="compositionally biased region" description="Basic residues" evidence="1">
    <location>
        <begin position="27"/>
        <end position="55"/>
    </location>
</feature>
<reference evidence="2 3" key="1">
    <citation type="journal article" date="2014" name="Agronomy (Basel)">
        <title>A Draft Genome Sequence for Ensete ventricosum, the Drought-Tolerant Tree Against Hunger.</title>
        <authorList>
            <person name="Harrison J."/>
            <person name="Moore K.A."/>
            <person name="Paszkiewicz K."/>
            <person name="Jones T."/>
            <person name="Grant M."/>
            <person name="Ambacheew D."/>
            <person name="Muzemil S."/>
            <person name="Studholme D.J."/>
        </authorList>
    </citation>
    <scope>NUCLEOTIDE SEQUENCE [LARGE SCALE GENOMIC DNA]</scope>
</reference>
<evidence type="ECO:0000313" key="2">
    <source>
        <dbReference type="EMBL" id="RRT38446.1"/>
    </source>
</evidence>
<organism evidence="2 3">
    <name type="scientific">Ensete ventricosum</name>
    <name type="common">Abyssinian banana</name>
    <name type="synonym">Musa ensete</name>
    <dbReference type="NCBI Taxonomy" id="4639"/>
    <lineage>
        <taxon>Eukaryota</taxon>
        <taxon>Viridiplantae</taxon>
        <taxon>Streptophyta</taxon>
        <taxon>Embryophyta</taxon>
        <taxon>Tracheophyta</taxon>
        <taxon>Spermatophyta</taxon>
        <taxon>Magnoliopsida</taxon>
        <taxon>Liliopsida</taxon>
        <taxon>Zingiberales</taxon>
        <taxon>Musaceae</taxon>
        <taxon>Ensete</taxon>
    </lineage>
</organism>
<feature type="region of interest" description="Disordered" evidence="1">
    <location>
        <begin position="20"/>
        <end position="60"/>
    </location>
</feature>
<comment type="caution">
    <text evidence="2">The sequence shown here is derived from an EMBL/GenBank/DDBJ whole genome shotgun (WGS) entry which is preliminary data.</text>
</comment>
<sequence length="111" mass="12613">MRTARYRTVPSKIDRRRPIEEEVDGRLRKKSTVGGRLRKKKGRRRGKEKKKRGRKNTLPVCRPRSPVVVAHGLPVRRCRLWVAYVRSLLAVAFSPARGDGASPCAGRQVEA</sequence>
<gene>
    <name evidence="2" type="ORF">B296_00059100</name>
</gene>
<accession>A0A426XG63</accession>
<dbReference type="Proteomes" id="UP000287651">
    <property type="component" value="Unassembled WGS sequence"/>
</dbReference>
<feature type="non-terminal residue" evidence="2">
    <location>
        <position position="111"/>
    </location>
</feature>
<dbReference type="EMBL" id="AMZH03021204">
    <property type="protein sequence ID" value="RRT38446.1"/>
    <property type="molecule type" value="Genomic_DNA"/>
</dbReference>
<evidence type="ECO:0000256" key="1">
    <source>
        <dbReference type="SAM" id="MobiDB-lite"/>
    </source>
</evidence>
<proteinExistence type="predicted"/>
<dbReference type="AlphaFoldDB" id="A0A426XG63"/>
<protein>
    <submittedName>
        <fullName evidence="2">Uncharacterized protein</fullName>
    </submittedName>
</protein>